<keyword evidence="1 2" id="KW-0812">Transmembrane</keyword>
<dbReference type="Proteomes" id="UP000051952">
    <property type="component" value="Unassembled WGS sequence"/>
</dbReference>
<keyword evidence="3" id="KW-1185">Reference proteome</keyword>
<organism evidence="2 3">
    <name type="scientific">Bodo saltans</name>
    <name type="common">Flagellated protozoan</name>
    <dbReference type="NCBI Taxonomy" id="75058"/>
    <lineage>
        <taxon>Eukaryota</taxon>
        <taxon>Discoba</taxon>
        <taxon>Euglenozoa</taxon>
        <taxon>Kinetoplastea</taxon>
        <taxon>Metakinetoplastina</taxon>
        <taxon>Eubodonida</taxon>
        <taxon>Bodonidae</taxon>
        <taxon>Bodo</taxon>
    </lineage>
</organism>
<keyword evidence="1" id="KW-1133">Transmembrane helix</keyword>
<proteinExistence type="predicted"/>
<gene>
    <name evidence="2" type="ORF">BSAL_48440</name>
</gene>
<dbReference type="VEuPathDB" id="TriTrypDB:BSAL_48440"/>
<sequence length="198" mass="22731">MSSFTKMQLRATRKTVDFMRGSIDKVNSAVSFATGPLFNYVRRITHDAPWIIIMGTAFVFSSCPLVVYPWIKTWLLDDERARREVERVRLCLQKGMDPFPTIQHKDFVYGNVAPAFQTDVSHAPLESSWEHSAMVRYRKEKEALLKGMGEEGYDVDRSVAQLLKLRETLKVAHKEAKESFELEPAGLTFGRREVNAMK</sequence>
<dbReference type="EMBL" id="CYKH01002252">
    <property type="protein sequence ID" value="CUI15565.1"/>
    <property type="molecule type" value="Genomic_DNA"/>
</dbReference>
<evidence type="ECO:0000313" key="2">
    <source>
        <dbReference type="EMBL" id="CUI15565.1"/>
    </source>
</evidence>
<name>A0A0S4KIP5_BODSA</name>
<evidence type="ECO:0000256" key="1">
    <source>
        <dbReference type="SAM" id="Phobius"/>
    </source>
</evidence>
<protein>
    <submittedName>
        <fullName evidence="2">Transmembrane protein, putative</fullName>
    </submittedName>
</protein>
<feature type="transmembrane region" description="Helical" evidence="1">
    <location>
        <begin position="50"/>
        <end position="71"/>
    </location>
</feature>
<dbReference type="OrthoDB" id="276855at2759"/>
<keyword evidence="1" id="KW-0472">Membrane</keyword>
<dbReference type="AlphaFoldDB" id="A0A0S4KIP5"/>
<reference evidence="3" key="1">
    <citation type="submission" date="2015-09" db="EMBL/GenBank/DDBJ databases">
        <authorList>
            <consortium name="Pathogen Informatics"/>
        </authorList>
    </citation>
    <scope>NUCLEOTIDE SEQUENCE [LARGE SCALE GENOMIC DNA]</scope>
    <source>
        <strain evidence="3">Lake Konstanz</strain>
    </source>
</reference>
<accession>A0A0S4KIP5</accession>
<dbReference type="OMA" id="YVRRITH"/>
<evidence type="ECO:0000313" key="3">
    <source>
        <dbReference type="Proteomes" id="UP000051952"/>
    </source>
</evidence>